<dbReference type="PANTHER" id="PTHR30221:SF1">
    <property type="entry name" value="SMALL-CONDUCTANCE MECHANOSENSITIVE CHANNEL"/>
    <property type="match status" value="1"/>
</dbReference>
<dbReference type="Gene3D" id="1.10.287.1260">
    <property type="match status" value="1"/>
</dbReference>
<comment type="caution">
    <text evidence="10">The sequence shown here is derived from an EMBL/GenBank/DDBJ whole genome shotgun (WGS) entry which is preliminary data.</text>
</comment>
<evidence type="ECO:0000313" key="11">
    <source>
        <dbReference type="Proteomes" id="UP000249645"/>
    </source>
</evidence>
<dbReference type="InterPro" id="IPR049278">
    <property type="entry name" value="MS_channel_C"/>
</dbReference>
<gene>
    <name evidence="10" type="ORF">DI598_09445</name>
</gene>
<dbReference type="Pfam" id="PF05552">
    <property type="entry name" value="MS_channel_1st_1"/>
    <property type="match status" value="1"/>
</dbReference>
<dbReference type="AlphaFoldDB" id="A0A2W5EXQ0"/>
<reference evidence="10 11" key="1">
    <citation type="submission" date="2017-11" db="EMBL/GenBank/DDBJ databases">
        <title>Infants hospitalized years apart are colonized by the same room-sourced microbial strains.</title>
        <authorList>
            <person name="Brooks B."/>
            <person name="Olm M.R."/>
            <person name="Firek B.A."/>
            <person name="Baker R."/>
            <person name="Thomas B.C."/>
            <person name="Morowitz M.J."/>
            <person name="Banfield J.F."/>
        </authorList>
    </citation>
    <scope>NUCLEOTIDE SEQUENCE [LARGE SCALE GENOMIC DNA]</scope>
    <source>
        <strain evidence="10">S2_009_000_R2_76</strain>
    </source>
</reference>
<sequence length="287" mass="30791">MNTSTILQVEQQTQAILNQSYSWLEHAKIFALSFGPKLLAAIVIYIVGMWLIRKLISLLSKVLNARKFDESLKTFLLSFVKVFLIVLLFLTIAGKVGIETTSFAAILAGLSIGVGAALNGSLGNIAGGVMIMIFKPFKVGDIISSQGQTGLVTEIGIVNTVLRTPENKTVILPNGPLSTGVITNFNELGDLKVSIELAIDASQDIDKARAIALDAMNAFPEVIKDPAPSVVVNKIEGGAIYLGFAPHATQGDYWKVYWGVLENIKKAYDANGIQLPISSMVVTNVQG</sequence>
<keyword evidence="4 7" id="KW-0812">Transmembrane</keyword>
<dbReference type="Pfam" id="PF21082">
    <property type="entry name" value="MS_channel_3rd"/>
    <property type="match status" value="1"/>
</dbReference>
<feature type="transmembrane region" description="Helical" evidence="7">
    <location>
        <begin position="29"/>
        <end position="52"/>
    </location>
</feature>
<keyword evidence="6 7" id="KW-0472">Membrane</keyword>
<accession>A0A2W5EXQ0</accession>
<dbReference type="InterPro" id="IPR006685">
    <property type="entry name" value="MscS_channel_2nd"/>
</dbReference>
<dbReference type="GO" id="GO:0008381">
    <property type="term" value="F:mechanosensitive monoatomic ion channel activity"/>
    <property type="evidence" value="ECO:0007669"/>
    <property type="project" value="InterPro"/>
</dbReference>
<feature type="transmembrane region" description="Helical" evidence="7">
    <location>
        <begin position="72"/>
        <end position="93"/>
    </location>
</feature>
<dbReference type="InterPro" id="IPR045275">
    <property type="entry name" value="MscS_archaea/bacteria_type"/>
</dbReference>
<evidence type="ECO:0000256" key="4">
    <source>
        <dbReference type="ARBA" id="ARBA00022692"/>
    </source>
</evidence>
<feature type="transmembrane region" description="Helical" evidence="7">
    <location>
        <begin position="105"/>
        <end position="134"/>
    </location>
</feature>
<evidence type="ECO:0000256" key="5">
    <source>
        <dbReference type="ARBA" id="ARBA00022989"/>
    </source>
</evidence>
<comment type="subcellular location">
    <subcellularLocation>
        <location evidence="1">Cell membrane</location>
        <topology evidence="1">Multi-pass membrane protein</topology>
    </subcellularLocation>
</comment>
<dbReference type="InterPro" id="IPR011014">
    <property type="entry name" value="MscS_channel_TM-2"/>
</dbReference>
<evidence type="ECO:0000256" key="3">
    <source>
        <dbReference type="ARBA" id="ARBA00022475"/>
    </source>
</evidence>
<evidence type="ECO:0000313" key="10">
    <source>
        <dbReference type="EMBL" id="PZP48771.1"/>
    </source>
</evidence>
<dbReference type="InterPro" id="IPR023408">
    <property type="entry name" value="MscS_beta-dom_sf"/>
</dbReference>
<dbReference type="InterPro" id="IPR008910">
    <property type="entry name" value="MSC_TM_helix"/>
</dbReference>
<feature type="domain" description="Mechanosensitive ion channel MscS C-terminal" evidence="9">
    <location>
        <begin position="193"/>
        <end position="274"/>
    </location>
</feature>
<evidence type="ECO:0000256" key="7">
    <source>
        <dbReference type="SAM" id="Phobius"/>
    </source>
</evidence>
<dbReference type="Gene3D" id="3.30.70.100">
    <property type="match status" value="1"/>
</dbReference>
<dbReference type="Proteomes" id="UP000249645">
    <property type="component" value="Unassembled WGS sequence"/>
</dbReference>
<dbReference type="EMBL" id="QFOI01000147">
    <property type="protein sequence ID" value="PZP48771.1"/>
    <property type="molecule type" value="Genomic_DNA"/>
</dbReference>
<feature type="domain" description="Mechanosensitive ion channel MscS" evidence="8">
    <location>
        <begin position="121"/>
        <end position="186"/>
    </location>
</feature>
<protein>
    <submittedName>
        <fullName evidence="10">Mechanosensitive ion channel protein</fullName>
    </submittedName>
</protein>
<keyword evidence="3" id="KW-1003">Cell membrane</keyword>
<evidence type="ECO:0000256" key="6">
    <source>
        <dbReference type="ARBA" id="ARBA00023136"/>
    </source>
</evidence>
<dbReference type="SUPFAM" id="SSF82861">
    <property type="entry name" value="Mechanosensitive channel protein MscS (YggB), transmembrane region"/>
    <property type="match status" value="1"/>
</dbReference>
<comment type="similarity">
    <text evidence="2">Belongs to the MscS (TC 1.A.23) family.</text>
</comment>
<evidence type="ECO:0000256" key="2">
    <source>
        <dbReference type="ARBA" id="ARBA00008017"/>
    </source>
</evidence>
<dbReference type="Pfam" id="PF00924">
    <property type="entry name" value="MS_channel_2nd"/>
    <property type="match status" value="1"/>
</dbReference>
<name>A0A2W5EXQ0_9SPHI</name>
<organism evidence="10 11">
    <name type="scientific">Pseudopedobacter saltans</name>
    <dbReference type="NCBI Taxonomy" id="151895"/>
    <lineage>
        <taxon>Bacteria</taxon>
        <taxon>Pseudomonadati</taxon>
        <taxon>Bacteroidota</taxon>
        <taxon>Sphingobacteriia</taxon>
        <taxon>Sphingobacteriales</taxon>
        <taxon>Sphingobacteriaceae</taxon>
        <taxon>Pseudopedobacter</taxon>
    </lineage>
</organism>
<evidence type="ECO:0000259" key="9">
    <source>
        <dbReference type="Pfam" id="PF21082"/>
    </source>
</evidence>
<dbReference type="InterPro" id="IPR010920">
    <property type="entry name" value="LSM_dom_sf"/>
</dbReference>
<dbReference type="GO" id="GO:0005886">
    <property type="term" value="C:plasma membrane"/>
    <property type="evidence" value="ECO:0007669"/>
    <property type="project" value="UniProtKB-SubCell"/>
</dbReference>
<dbReference type="Gene3D" id="2.30.30.60">
    <property type="match status" value="1"/>
</dbReference>
<proteinExistence type="inferred from homology"/>
<dbReference type="InterPro" id="IPR011066">
    <property type="entry name" value="MscS_channel_C_sf"/>
</dbReference>
<dbReference type="SUPFAM" id="SSF50182">
    <property type="entry name" value="Sm-like ribonucleoproteins"/>
    <property type="match status" value="1"/>
</dbReference>
<evidence type="ECO:0000256" key="1">
    <source>
        <dbReference type="ARBA" id="ARBA00004651"/>
    </source>
</evidence>
<evidence type="ECO:0000259" key="8">
    <source>
        <dbReference type="Pfam" id="PF00924"/>
    </source>
</evidence>
<dbReference type="PANTHER" id="PTHR30221">
    <property type="entry name" value="SMALL-CONDUCTANCE MECHANOSENSITIVE CHANNEL"/>
    <property type="match status" value="1"/>
</dbReference>
<keyword evidence="5 7" id="KW-1133">Transmembrane helix</keyword>
<dbReference type="SUPFAM" id="SSF82689">
    <property type="entry name" value="Mechanosensitive channel protein MscS (YggB), C-terminal domain"/>
    <property type="match status" value="1"/>
</dbReference>